<gene>
    <name evidence="2" type="ORF">QYF68_04815</name>
</gene>
<accession>A0ABT8H8S0</accession>
<sequence length="147" mass="15937">MTVVVMPKLIVAADAPWSGELYSTRPGRDRVGFTSVESFCAAVLAVTGWPLGAQADPADAAPLGRAASRRPKLRRDQKSAARKFIVTASRPWTGEMYRTTPGMGHLHFGTFEQFLRAVMDLTGWSLDHRDYGDRACVASGTGLSRPA</sequence>
<feature type="region of interest" description="Disordered" evidence="1">
    <location>
        <begin position="60"/>
        <end position="79"/>
    </location>
</feature>
<dbReference type="Proteomes" id="UP001172687">
    <property type="component" value="Unassembled WGS sequence"/>
</dbReference>
<dbReference type="RefSeq" id="WP_301161278.1">
    <property type="nucleotide sequence ID" value="NZ_JAUHTC010000021.1"/>
</dbReference>
<comment type="caution">
    <text evidence="2">The sequence shown here is derived from an EMBL/GenBank/DDBJ whole genome shotgun (WGS) entry which is preliminary data.</text>
</comment>
<reference evidence="2" key="1">
    <citation type="submission" date="2023-07" db="EMBL/GenBank/DDBJ databases">
        <title>Degradation of tert-butanol by M. austroafricanum TBA100.</title>
        <authorList>
            <person name="Helbich S."/>
            <person name="Vainshtein Y."/>
        </authorList>
    </citation>
    <scope>NUCLEOTIDE SEQUENCE</scope>
    <source>
        <strain evidence="2">TBA100</strain>
    </source>
</reference>
<keyword evidence="3" id="KW-1185">Reference proteome</keyword>
<proteinExistence type="predicted"/>
<name>A0ABT8H8S0_MYCAO</name>
<dbReference type="EMBL" id="JAUHTC010000021">
    <property type="protein sequence ID" value="MDN4517146.1"/>
    <property type="molecule type" value="Genomic_DNA"/>
</dbReference>
<evidence type="ECO:0000256" key="1">
    <source>
        <dbReference type="SAM" id="MobiDB-lite"/>
    </source>
</evidence>
<evidence type="ECO:0000313" key="3">
    <source>
        <dbReference type="Proteomes" id="UP001172687"/>
    </source>
</evidence>
<protein>
    <submittedName>
        <fullName evidence="2">Uncharacterized protein</fullName>
    </submittedName>
</protein>
<evidence type="ECO:0000313" key="2">
    <source>
        <dbReference type="EMBL" id="MDN4517146.1"/>
    </source>
</evidence>
<organism evidence="2 3">
    <name type="scientific">Mycolicibacterium austroafricanum</name>
    <name type="common">Mycobacterium austroafricanum</name>
    <dbReference type="NCBI Taxonomy" id="39687"/>
    <lineage>
        <taxon>Bacteria</taxon>
        <taxon>Bacillati</taxon>
        <taxon>Actinomycetota</taxon>
        <taxon>Actinomycetes</taxon>
        <taxon>Mycobacteriales</taxon>
        <taxon>Mycobacteriaceae</taxon>
        <taxon>Mycolicibacterium</taxon>
    </lineage>
</organism>